<dbReference type="EMBL" id="JAYGOJ010000197">
    <property type="protein sequence ID" value="MEA9438353.1"/>
    <property type="molecule type" value="Genomic_DNA"/>
</dbReference>
<dbReference type="Proteomes" id="UP001304847">
    <property type="component" value="Unassembled WGS sequence"/>
</dbReference>
<comment type="caution">
    <text evidence="1">The sequence shown here is derived from an EMBL/GenBank/DDBJ whole genome shotgun (WGS) entry which is preliminary data.</text>
</comment>
<organism evidence="1 2">
    <name type="scientific">Aeromonas caviae</name>
    <name type="common">Aeromonas punctata</name>
    <dbReference type="NCBI Taxonomy" id="648"/>
    <lineage>
        <taxon>Bacteria</taxon>
        <taxon>Pseudomonadati</taxon>
        <taxon>Pseudomonadota</taxon>
        <taxon>Gammaproteobacteria</taxon>
        <taxon>Aeromonadales</taxon>
        <taxon>Aeromonadaceae</taxon>
        <taxon>Aeromonas</taxon>
    </lineage>
</organism>
<accession>A0ABU5WF57</accession>
<sequence length="101" mass="10695">MTMIDLYLKAGSKSAMTLALKAAGFSQDPESGALYHPAAALDVIGTIYQPTGETTLVDGQEVPVMAPVSGYHVNVRTTSEELAAALDAQRTYPVTPVRVWA</sequence>
<dbReference type="RefSeq" id="WP_323581022.1">
    <property type="nucleotide sequence ID" value="NZ_JAYGOJ010000197.1"/>
</dbReference>
<evidence type="ECO:0000313" key="2">
    <source>
        <dbReference type="Proteomes" id="UP001304847"/>
    </source>
</evidence>
<protein>
    <submittedName>
        <fullName evidence="1">Uncharacterized protein</fullName>
    </submittedName>
</protein>
<proteinExistence type="predicted"/>
<keyword evidence="2" id="KW-1185">Reference proteome</keyword>
<gene>
    <name evidence="1" type="ORF">VCX44_21740</name>
</gene>
<name>A0ABU5WF57_AERCA</name>
<evidence type="ECO:0000313" key="1">
    <source>
        <dbReference type="EMBL" id="MEA9438353.1"/>
    </source>
</evidence>
<reference evidence="1 2" key="1">
    <citation type="submission" date="2023-12" db="EMBL/GenBank/DDBJ databases">
        <title>Characterization of antibiotic resistance in Aeromonas spp. in hospital effluent.</title>
        <authorList>
            <person name="Negoseki B.R.S."/>
            <person name="Krul D."/>
            <person name="Siqueira A.C."/>
            <person name="Almeida M."/>
            <person name="Mesa D."/>
            <person name="Conte D."/>
            <person name="Dalla-Costa L.M."/>
        </authorList>
    </citation>
    <scope>NUCLEOTIDE SEQUENCE [LARGE SCALE GENOMIC DNA]</scope>
    <source>
        <strain evidence="1 2">36v</strain>
    </source>
</reference>